<proteinExistence type="inferred from homology"/>
<evidence type="ECO:0000256" key="3">
    <source>
        <dbReference type="ARBA" id="ARBA00023125"/>
    </source>
</evidence>
<gene>
    <name evidence="8" type="ORF">EV148_103103</name>
</gene>
<dbReference type="AlphaFoldDB" id="A0A4R2I9R3"/>
<dbReference type="SUPFAM" id="SSF56349">
    <property type="entry name" value="DNA breaking-rejoining enzymes"/>
    <property type="match status" value="1"/>
</dbReference>
<accession>A0A4R2I9R3</accession>
<dbReference type="GO" id="GO:0015074">
    <property type="term" value="P:DNA integration"/>
    <property type="evidence" value="ECO:0007669"/>
    <property type="project" value="UniProtKB-KW"/>
</dbReference>
<dbReference type="CDD" id="cd00801">
    <property type="entry name" value="INT_P4_C"/>
    <property type="match status" value="1"/>
</dbReference>
<evidence type="ECO:0000259" key="7">
    <source>
        <dbReference type="PROSITE" id="PS51900"/>
    </source>
</evidence>
<evidence type="ECO:0000256" key="5">
    <source>
        <dbReference type="PROSITE-ProRule" id="PRU01248"/>
    </source>
</evidence>
<protein>
    <submittedName>
        <fullName evidence="8">Integrase</fullName>
    </submittedName>
</protein>
<dbReference type="Gene3D" id="1.10.150.130">
    <property type="match status" value="1"/>
</dbReference>
<dbReference type="EMBL" id="SLWQ01000003">
    <property type="protein sequence ID" value="TCO41183.1"/>
    <property type="molecule type" value="Genomic_DNA"/>
</dbReference>
<feature type="domain" description="Tyr recombinase" evidence="6">
    <location>
        <begin position="205"/>
        <end position="384"/>
    </location>
</feature>
<dbReference type="InterPro" id="IPR010998">
    <property type="entry name" value="Integrase_recombinase_N"/>
</dbReference>
<feature type="domain" description="Core-binding (CB)" evidence="7">
    <location>
        <begin position="101"/>
        <end position="181"/>
    </location>
</feature>
<keyword evidence="2" id="KW-0229">DNA integration</keyword>
<dbReference type="Gene3D" id="1.10.443.10">
    <property type="entry name" value="Intergrase catalytic core"/>
    <property type="match status" value="1"/>
</dbReference>
<dbReference type="InterPro" id="IPR053876">
    <property type="entry name" value="Phage_int_M"/>
</dbReference>
<sequence>MATKQLTAIAATKAKPREKPYRLAAGSGLYLEIMPTGAKYWRWKYRYAGKEKRLALGVFPEVPLAEATDLRDKARAALRDGRDPAAERRERKLAVRAALGSSFEIVAREWLSKQTHMATTTFDKAQRELEVHAFPWIGKRPIGEIIASELLSMLRRVEERGKLETAQRVKQRCGQIFRYAVATDRAERDPTADLRGALATPKKQHRAAITDPARVGELLRAIDGYSGSFITLCALRLSPLVFARPGEIRRAEWSEIDLERAEWRIPAAKMKMREAHVVPLAPQAVAILADLRPLTGGRRYVFPGVTDPKGCMSENTINAALRRMGYDKAEMTAHGFRAMASTRLNELGYPPDVIERQLAHAERNKVRAAYNRAQHMDARRKMMQAWAEYLDALRTGARIIPINREARR</sequence>
<evidence type="ECO:0000313" key="9">
    <source>
        <dbReference type="Proteomes" id="UP000294862"/>
    </source>
</evidence>
<dbReference type="PROSITE" id="PS51900">
    <property type="entry name" value="CB"/>
    <property type="match status" value="1"/>
</dbReference>
<dbReference type="InterPro" id="IPR025166">
    <property type="entry name" value="Integrase_DNA_bind_dom"/>
</dbReference>
<dbReference type="Gene3D" id="3.30.160.390">
    <property type="entry name" value="Integrase, DNA-binding domain"/>
    <property type="match status" value="1"/>
</dbReference>
<dbReference type="InterPro" id="IPR044068">
    <property type="entry name" value="CB"/>
</dbReference>
<evidence type="ECO:0000256" key="2">
    <source>
        <dbReference type="ARBA" id="ARBA00022908"/>
    </source>
</evidence>
<evidence type="ECO:0000313" key="8">
    <source>
        <dbReference type="EMBL" id="TCO41183.1"/>
    </source>
</evidence>
<keyword evidence="4" id="KW-0233">DNA recombination</keyword>
<keyword evidence="3 5" id="KW-0238">DNA-binding</keyword>
<dbReference type="InterPro" id="IPR011010">
    <property type="entry name" value="DNA_brk_join_enz"/>
</dbReference>
<dbReference type="GO" id="GO:0006310">
    <property type="term" value="P:DNA recombination"/>
    <property type="evidence" value="ECO:0007669"/>
    <property type="project" value="UniProtKB-KW"/>
</dbReference>
<comment type="caution">
    <text evidence="8">The sequence shown here is derived from an EMBL/GenBank/DDBJ whole genome shotgun (WGS) entry which is preliminary data.</text>
</comment>
<dbReference type="Proteomes" id="UP000294862">
    <property type="component" value="Unassembled WGS sequence"/>
</dbReference>
<dbReference type="PROSITE" id="PS51898">
    <property type="entry name" value="TYR_RECOMBINASE"/>
    <property type="match status" value="1"/>
</dbReference>
<dbReference type="InterPro" id="IPR038488">
    <property type="entry name" value="Integrase_DNA-bd_sf"/>
</dbReference>
<evidence type="ECO:0000256" key="4">
    <source>
        <dbReference type="ARBA" id="ARBA00023172"/>
    </source>
</evidence>
<reference evidence="8 9" key="1">
    <citation type="journal article" date="2015" name="Stand. Genomic Sci.">
        <title>Genomic Encyclopedia of Bacterial and Archaeal Type Strains, Phase III: the genomes of soil and plant-associated and newly described type strains.</title>
        <authorList>
            <person name="Whitman W.B."/>
            <person name="Woyke T."/>
            <person name="Klenk H.P."/>
            <person name="Zhou Y."/>
            <person name="Lilburn T.G."/>
            <person name="Beck B.J."/>
            <person name="De Vos P."/>
            <person name="Vandamme P."/>
            <person name="Eisen J.A."/>
            <person name="Garrity G."/>
            <person name="Hugenholtz P."/>
            <person name="Kyrpides N.C."/>
        </authorList>
    </citation>
    <scope>NUCLEOTIDE SEQUENCE [LARGE SCALE GENOMIC DNA]</scope>
    <source>
        <strain evidence="8 9">A3</strain>
    </source>
</reference>
<keyword evidence="9" id="KW-1185">Reference proteome</keyword>
<dbReference type="PANTHER" id="PTHR30629">
    <property type="entry name" value="PROPHAGE INTEGRASE"/>
    <property type="match status" value="1"/>
</dbReference>
<dbReference type="Pfam" id="PF00589">
    <property type="entry name" value="Phage_integrase"/>
    <property type="match status" value="1"/>
</dbReference>
<dbReference type="Pfam" id="PF22022">
    <property type="entry name" value="Phage_int_M"/>
    <property type="match status" value="1"/>
</dbReference>
<evidence type="ECO:0000259" key="6">
    <source>
        <dbReference type="PROSITE" id="PS51898"/>
    </source>
</evidence>
<name>A0A4R2I9R3_9GAMM</name>
<comment type="similarity">
    <text evidence="1">Belongs to the 'phage' integrase family.</text>
</comment>
<dbReference type="RefSeq" id="WP_131995850.1">
    <property type="nucleotide sequence ID" value="NZ_SLWQ01000003.1"/>
</dbReference>
<organism evidence="8 9">
    <name type="scientific">Dokdonella fugitiva</name>
    <dbReference type="NCBI Taxonomy" id="328517"/>
    <lineage>
        <taxon>Bacteria</taxon>
        <taxon>Pseudomonadati</taxon>
        <taxon>Pseudomonadota</taxon>
        <taxon>Gammaproteobacteria</taxon>
        <taxon>Lysobacterales</taxon>
        <taxon>Rhodanobacteraceae</taxon>
        <taxon>Dokdonella</taxon>
    </lineage>
</organism>
<dbReference type="OrthoDB" id="9795573at2"/>
<dbReference type="InterPro" id="IPR002104">
    <property type="entry name" value="Integrase_catalytic"/>
</dbReference>
<dbReference type="InterPro" id="IPR050808">
    <property type="entry name" value="Phage_Integrase"/>
</dbReference>
<dbReference type="GO" id="GO:0003677">
    <property type="term" value="F:DNA binding"/>
    <property type="evidence" value="ECO:0007669"/>
    <property type="project" value="UniProtKB-UniRule"/>
</dbReference>
<dbReference type="PANTHER" id="PTHR30629:SF2">
    <property type="entry name" value="PROPHAGE INTEGRASE INTS-RELATED"/>
    <property type="match status" value="1"/>
</dbReference>
<dbReference type="Pfam" id="PF13356">
    <property type="entry name" value="Arm-DNA-bind_3"/>
    <property type="match status" value="1"/>
</dbReference>
<dbReference type="InterPro" id="IPR013762">
    <property type="entry name" value="Integrase-like_cat_sf"/>
</dbReference>
<evidence type="ECO:0000256" key="1">
    <source>
        <dbReference type="ARBA" id="ARBA00008857"/>
    </source>
</evidence>